<feature type="region of interest" description="Disordered" evidence="1">
    <location>
        <begin position="24"/>
        <end position="47"/>
    </location>
</feature>
<evidence type="ECO:0000313" key="4">
    <source>
        <dbReference type="EMBL" id="KAK0724586.1"/>
    </source>
</evidence>
<protein>
    <submittedName>
        <fullName evidence="4">Glyoxalase/Bleomycin resistance protein/Dihydroxybiphenyl dioxygenase</fullName>
    </submittedName>
</protein>
<accession>A0AA40AYZ8</accession>
<feature type="signal peptide" evidence="2">
    <location>
        <begin position="1"/>
        <end position="17"/>
    </location>
</feature>
<gene>
    <name evidence="4" type="ORF">B0H67DRAFT_550320</name>
</gene>
<keyword evidence="2" id="KW-0732">Signal</keyword>
<comment type="caution">
    <text evidence="4">The sequence shown here is derived from an EMBL/GenBank/DDBJ whole genome shotgun (WGS) entry which is preliminary data.</text>
</comment>
<evidence type="ECO:0000256" key="1">
    <source>
        <dbReference type="SAM" id="MobiDB-lite"/>
    </source>
</evidence>
<dbReference type="PANTHER" id="PTHR10374">
    <property type="entry name" value="LACTOYLGLUTATHIONE LYASE GLYOXALASE I"/>
    <property type="match status" value="1"/>
</dbReference>
<dbReference type="SUPFAM" id="SSF54593">
    <property type="entry name" value="Glyoxalase/Bleomycin resistance protein/Dihydroxybiphenyl dioxygenase"/>
    <property type="match status" value="1"/>
</dbReference>
<dbReference type="AlphaFoldDB" id="A0AA40AYZ8"/>
<organism evidence="4 5">
    <name type="scientific">Lasiosphaeris hirsuta</name>
    <dbReference type="NCBI Taxonomy" id="260670"/>
    <lineage>
        <taxon>Eukaryota</taxon>
        <taxon>Fungi</taxon>
        <taxon>Dikarya</taxon>
        <taxon>Ascomycota</taxon>
        <taxon>Pezizomycotina</taxon>
        <taxon>Sordariomycetes</taxon>
        <taxon>Sordariomycetidae</taxon>
        <taxon>Sordariales</taxon>
        <taxon>Lasiosphaeriaceae</taxon>
        <taxon>Lasiosphaeris</taxon>
    </lineage>
</organism>
<feature type="domain" description="VOC" evidence="3">
    <location>
        <begin position="51"/>
        <end position="227"/>
    </location>
</feature>
<dbReference type="GO" id="GO:0051213">
    <property type="term" value="F:dioxygenase activity"/>
    <property type="evidence" value="ECO:0007669"/>
    <property type="project" value="UniProtKB-KW"/>
</dbReference>
<dbReference type="PROSITE" id="PS51819">
    <property type="entry name" value="VOC"/>
    <property type="match status" value="1"/>
</dbReference>
<reference evidence="4" key="1">
    <citation type="submission" date="2023-06" db="EMBL/GenBank/DDBJ databases">
        <title>Genome-scale phylogeny and comparative genomics of the fungal order Sordariales.</title>
        <authorList>
            <consortium name="Lawrence Berkeley National Laboratory"/>
            <person name="Hensen N."/>
            <person name="Bonometti L."/>
            <person name="Westerberg I."/>
            <person name="Brannstrom I.O."/>
            <person name="Guillou S."/>
            <person name="Cros-Aarteil S."/>
            <person name="Calhoun S."/>
            <person name="Haridas S."/>
            <person name="Kuo A."/>
            <person name="Mondo S."/>
            <person name="Pangilinan J."/>
            <person name="Riley R."/>
            <person name="Labutti K."/>
            <person name="Andreopoulos B."/>
            <person name="Lipzen A."/>
            <person name="Chen C."/>
            <person name="Yanf M."/>
            <person name="Daum C."/>
            <person name="Ng V."/>
            <person name="Clum A."/>
            <person name="Steindorff A."/>
            <person name="Ohm R."/>
            <person name="Martin F."/>
            <person name="Silar P."/>
            <person name="Natvig D."/>
            <person name="Lalanne C."/>
            <person name="Gautier V."/>
            <person name="Ament-Velasquez S.L."/>
            <person name="Kruys A."/>
            <person name="Hutchinson M.I."/>
            <person name="Powell A.J."/>
            <person name="Barry K."/>
            <person name="Miller A.N."/>
            <person name="Grigoriev I.V."/>
            <person name="Debuchy R."/>
            <person name="Gladieux P."/>
            <person name="Thoren M.H."/>
            <person name="Johannesson H."/>
        </authorList>
    </citation>
    <scope>NUCLEOTIDE SEQUENCE</scope>
    <source>
        <strain evidence="4">SMH4607-1</strain>
    </source>
</reference>
<dbReference type="PANTHER" id="PTHR10374:SF19">
    <property type="entry name" value="LYASE (GLO1), PUTATIVE (AFU_ORTHOLOGUE AFUA_2G13550)-RELATED"/>
    <property type="match status" value="1"/>
</dbReference>
<dbReference type="Gene3D" id="3.10.180.10">
    <property type="entry name" value="2,3-Dihydroxybiphenyl 1,2-Dioxygenase, domain 1"/>
    <property type="match status" value="1"/>
</dbReference>
<evidence type="ECO:0000259" key="3">
    <source>
        <dbReference type="PROSITE" id="PS51819"/>
    </source>
</evidence>
<name>A0AA40AYZ8_9PEZI</name>
<keyword evidence="4" id="KW-0560">Oxidoreductase</keyword>
<dbReference type="Proteomes" id="UP001172102">
    <property type="component" value="Unassembled WGS sequence"/>
</dbReference>
<evidence type="ECO:0000313" key="5">
    <source>
        <dbReference type="Proteomes" id="UP001172102"/>
    </source>
</evidence>
<dbReference type="InterPro" id="IPR037523">
    <property type="entry name" value="VOC_core"/>
</dbReference>
<feature type="chain" id="PRO_5041231594" evidence="2">
    <location>
        <begin position="18"/>
        <end position="231"/>
    </location>
</feature>
<sequence length="231" mass="23817">MHLKHILLPTLLATAHACTPALGTRAADGPDFPSTQPGPDTPPSPSTAGYFVNHAALNVRNLTRSVAWYRDALGFQVLFTFRASPRYSVVYLAHSGPTGEGGAGAQTVVELTAAMMSGRARGLLELVYFDRSGLESGERGGSTGFGHVGLIVPDVLQAQARLEGLGVQVLKRAGEVPDLGGPVGEAFGLPADVVETNAADAELISGALLGVLLVLDPDGNLIEVQSLSGGP</sequence>
<dbReference type="Pfam" id="PF00903">
    <property type="entry name" value="Glyoxalase"/>
    <property type="match status" value="1"/>
</dbReference>
<dbReference type="InterPro" id="IPR029068">
    <property type="entry name" value="Glyas_Bleomycin-R_OHBP_Dase"/>
</dbReference>
<evidence type="ECO:0000256" key="2">
    <source>
        <dbReference type="SAM" id="SignalP"/>
    </source>
</evidence>
<proteinExistence type="predicted"/>
<keyword evidence="4" id="KW-0223">Dioxygenase</keyword>
<dbReference type="InterPro" id="IPR004360">
    <property type="entry name" value="Glyas_Fos-R_dOase_dom"/>
</dbReference>
<keyword evidence="5" id="KW-1185">Reference proteome</keyword>
<dbReference type="EMBL" id="JAUKUA010000002">
    <property type="protein sequence ID" value="KAK0724586.1"/>
    <property type="molecule type" value="Genomic_DNA"/>
</dbReference>